<keyword evidence="5" id="KW-1185">Reference proteome</keyword>
<dbReference type="InterPro" id="IPR024079">
    <property type="entry name" value="MetalloPept_cat_dom_sf"/>
</dbReference>
<sequence>MGGRQPLSLGVDQCFERSVVMHELMHAAGFIHEHSRSDRDQYINVHLENADPANVDQFNKMAPWQNQLLSPFDYDSIMLYGSMTASGNAQPTMLTKDGQLIPEVWEKPGLSQGDVHGIWAAYGCRQGGK</sequence>
<feature type="active site" evidence="1">
    <location>
        <position position="23"/>
    </location>
</feature>
<evidence type="ECO:0000259" key="3">
    <source>
        <dbReference type="PROSITE" id="PS51864"/>
    </source>
</evidence>
<dbReference type="GO" id="GO:0008270">
    <property type="term" value="F:zinc ion binding"/>
    <property type="evidence" value="ECO:0007669"/>
    <property type="project" value="UniProtKB-UniRule"/>
</dbReference>
<gene>
    <name evidence="4" type="ORF">HPB48_018120</name>
</gene>
<feature type="domain" description="Peptidase M12A" evidence="3">
    <location>
        <begin position="1"/>
        <end position="125"/>
    </location>
</feature>
<feature type="binding site" evidence="1">
    <location>
        <position position="22"/>
    </location>
    <ligand>
        <name>Zn(2+)</name>
        <dbReference type="ChEBI" id="CHEBI:29105"/>
        <note>catalytic</note>
    </ligand>
</feature>
<dbReference type="EMBL" id="JABSTR010000002">
    <property type="protein sequence ID" value="KAH9363913.1"/>
    <property type="molecule type" value="Genomic_DNA"/>
</dbReference>
<dbReference type="Gene3D" id="3.40.390.10">
    <property type="entry name" value="Collagenase (Catalytic Domain)"/>
    <property type="match status" value="1"/>
</dbReference>
<feature type="binding site" evidence="1">
    <location>
        <position position="32"/>
    </location>
    <ligand>
        <name>Zn(2+)</name>
        <dbReference type="ChEBI" id="CHEBI:29105"/>
        <note>catalytic</note>
    </ligand>
</feature>
<feature type="binding site" evidence="1">
    <location>
        <position position="26"/>
    </location>
    <ligand>
        <name>Zn(2+)</name>
        <dbReference type="ChEBI" id="CHEBI:29105"/>
        <note>catalytic</note>
    </ligand>
</feature>
<keyword evidence="1 2" id="KW-0378">Hydrolase</keyword>
<dbReference type="GO" id="GO:0004222">
    <property type="term" value="F:metalloendopeptidase activity"/>
    <property type="evidence" value="ECO:0007669"/>
    <property type="project" value="UniProtKB-UniRule"/>
</dbReference>
<protein>
    <recommendedName>
        <fullName evidence="2">Metalloendopeptidase</fullName>
        <ecNumber evidence="2">3.4.24.-</ecNumber>
    </recommendedName>
</protein>
<dbReference type="AlphaFoldDB" id="A0A9J6FNT3"/>
<organism evidence="4 5">
    <name type="scientific">Haemaphysalis longicornis</name>
    <name type="common">Bush tick</name>
    <dbReference type="NCBI Taxonomy" id="44386"/>
    <lineage>
        <taxon>Eukaryota</taxon>
        <taxon>Metazoa</taxon>
        <taxon>Ecdysozoa</taxon>
        <taxon>Arthropoda</taxon>
        <taxon>Chelicerata</taxon>
        <taxon>Arachnida</taxon>
        <taxon>Acari</taxon>
        <taxon>Parasitiformes</taxon>
        <taxon>Ixodida</taxon>
        <taxon>Ixodoidea</taxon>
        <taxon>Ixodidae</taxon>
        <taxon>Haemaphysalinae</taxon>
        <taxon>Haemaphysalis</taxon>
    </lineage>
</organism>
<name>A0A9J6FNT3_HAELO</name>
<comment type="cofactor">
    <cofactor evidence="1 2">
        <name>Zn(2+)</name>
        <dbReference type="ChEBI" id="CHEBI:29105"/>
    </cofactor>
    <text evidence="1 2">Binds 1 zinc ion per subunit.</text>
</comment>
<dbReference type="Proteomes" id="UP000821853">
    <property type="component" value="Chromosome 10"/>
</dbReference>
<proteinExistence type="predicted"/>
<reference evidence="4 5" key="1">
    <citation type="journal article" date="2020" name="Cell">
        <title>Large-Scale Comparative Analyses of Tick Genomes Elucidate Their Genetic Diversity and Vector Capacities.</title>
        <authorList>
            <consortium name="Tick Genome and Microbiome Consortium (TIGMIC)"/>
            <person name="Jia N."/>
            <person name="Wang J."/>
            <person name="Shi W."/>
            <person name="Du L."/>
            <person name="Sun Y."/>
            <person name="Zhan W."/>
            <person name="Jiang J.F."/>
            <person name="Wang Q."/>
            <person name="Zhang B."/>
            <person name="Ji P."/>
            <person name="Bell-Sakyi L."/>
            <person name="Cui X.M."/>
            <person name="Yuan T.T."/>
            <person name="Jiang B.G."/>
            <person name="Yang W.F."/>
            <person name="Lam T.T."/>
            <person name="Chang Q.C."/>
            <person name="Ding S.J."/>
            <person name="Wang X.J."/>
            <person name="Zhu J.G."/>
            <person name="Ruan X.D."/>
            <person name="Zhao L."/>
            <person name="Wei J.T."/>
            <person name="Ye R.Z."/>
            <person name="Que T.C."/>
            <person name="Du C.H."/>
            <person name="Zhou Y.H."/>
            <person name="Cheng J.X."/>
            <person name="Dai P.F."/>
            <person name="Guo W.B."/>
            <person name="Han X.H."/>
            <person name="Huang E.J."/>
            <person name="Li L.F."/>
            <person name="Wei W."/>
            <person name="Gao Y.C."/>
            <person name="Liu J.Z."/>
            <person name="Shao H.Z."/>
            <person name="Wang X."/>
            <person name="Wang C.C."/>
            <person name="Yang T.C."/>
            <person name="Huo Q.B."/>
            <person name="Li W."/>
            <person name="Chen H.Y."/>
            <person name="Chen S.E."/>
            <person name="Zhou L.G."/>
            <person name="Ni X.B."/>
            <person name="Tian J.H."/>
            <person name="Sheng Y."/>
            <person name="Liu T."/>
            <person name="Pan Y.S."/>
            <person name="Xia L.Y."/>
            <person name="Li J."/>
            <person name="Zhao F."/>
            <person name="Cao W.C."/>
        </authorList>
    </citation>
    <scope>NUCLEOTIDE SEQUENCE [LARGE SCALE GENOMIC DNA]</scope>
    <source>
        <strain evidence="4">HaeL-2018</strain>
    </source>
</reference>
<dbReference type="GO" id="GO:0006508">
    <property type="term" value="P:proteolysis"/>
    <property type="evidence" value="ECO:0007669"/>
    <property type="project" value="UniProtKB-KW"/>
</dbReference>
<evidence type="ECO:0000256" key="2">
    <source>
        <dbReference type="RuleBase" id="RU361183"/>
    </source>
</evidence>
<dbReference type="PRINTS" id="PR00480">
    <property type="entry name" value="ASTACIN"/>
</dbReference>
<dbReference type="EC" id="3.4.24.-" evidence="2"/>
<dbReference type="PANTHER" id="PTHR10127:SF883">
    <property type="entry name" value="ZINC METALLOPROTEINASE NAS-8"/>
    <property type="match status" value="1"/>
</dbReference>
<accession>A0A9J6FNT3</accession>
<keyword evidence="1 2" id="KW-0482">Metalloprotease</keyword>
<dbReference type="Pfam" id="PF01400">
    <property type="entry name" value="Astacin"/>
    <property type="match status" value="1"/>
</dbReference>
<keyword evidence="1 2" id="KW-0862">Zinc</keyword>
<dbReference type="InterPro" id="IPR001506">
    <property type="entry name" value="Peptidase_M12A"/>
</dbReference>
<dbReference type="VEuPathDB" id="VectorBase:HLOH_044935"/>
<dbReference type="PANTHER" id="PTHR10127">
    <property type="entry name" value="DISCOIDIN, CUB, EGF, LAMININ , AND ZINC METALLOPROTEASE DOMAIN CONTAINING"/>
    <property type="match status" value="1"/>
</dbReference>
<dbReference type="OMA" id="WHETSRN"/>
<comment type="caution">
    <text evidence="1">Lacks conserved residue(s) required for the propagation of feature annotation.</text>
</comment>
<keyword evidence="1 2" id="KW-0645">Protease</keyword>
<evidence type="ECO:0000313" key="5">
    <source>
        <dbReference type="Proteomes" id="UP000821853"/>
    </source>
</evidence>
<dbReference type="PROSITE" id="PS51864">
    <property type="entry name" value="ASTACIN"/>
    <property type="match status" value="1"/>
</dbReference>
<keyword evidence="1 2" id="KW-0479">Metal-binding</keyword>
<dbReference type="OrthoDB" id="291007at2759"/>
<evidence type="ECO:0000313" key="4">
    <source>
        <dbReference type="EMBL" id="KAH9363913.1"/>
    </source>
</evidence>
<dbReference type="SUPFAM" id="SSF55486">
    <property type="entry name" value="Metalloproteases ('zincins'), catalytic domain"/>
    <property type="match status" value="1"/>
</dbReference>
<evidence type="ECO:0000256" key="1">
    <source>
        <dbReference type="PROSITE-ProRule" id="PRU01211"/>
    </source>
</evidence>
<comment type="caution">
    <text evidence="4">The sequence shown here is derived from an EMBL/GenBank/DDBJ whole genome shotgun (WGS) entry which is preliminary data.</text>
</comment>